<accession>A0ABU8VDU9</accession>
<dbReference type="Pfam" id="PF00145">
    <property type="entry name" value="DNA_methylase"/>
    <property type="match status" value="1"/>
</dbReference>
<gene>
    <name evidence="9" type="ORF">WKW77_12230</name>
</gene>
<evidence type="ECO:0000256" key="1">
    <source>
        <dbReference type="ARBA" id="ARBA00011975"/>
    </source>
</evidence>
<dbReference type="NCBIfam" id="TIGR00675">
    <property type="entry name" value="dcm"/>
    <property type="match status" value="1"/>
</dbReference>
<protein>
    <recommendedName>
        <fullName evidence="1">DNA (cytosine-5-)-methyltransferase</fullName>
        <ecNumber evidence="1">2.1.1.37</ecNumber>
    </recommendedName>
</protein>
<evidence type="ECO:0000256" key="3">
    <source>
        <dbReference type="ARBA" id="ARBA00022679"/>
    </source>
</evidence>
<comment type="caution">
    <text evidence="9">The sequence shown here is derived from an EMBL/GenBank/DDBJ whole genome shotgun (WGS) entry which is preliminary data.</text>
</comment>
<organism evidence="9 10">
    <name type="scientific">Variovorax ureilyticus</name>
    <dbReference type="NCBI Taxonomy" id="1836198"/>
    <lineage>
        <taxon>Bacteria</taxon>
        <taxon>Pseudomonadati</taxon>
        <taxon>Pseudomonadota</taxon>
        <taxon>Betaproteobacteria</taxon>
        <taxon>Burkholderiales</taxon>
        <taxon>Comamonadaceae</taxon>
        <taxon>Variovorax</taxon>
    </lineage>
</organism>
<keyword evidence="2 7" id="KW-0489">Methyltransferase</keyword>
<keyword evidence="3 7" id="KW-0808">Transferase</keyword>
<reference evidence="9 10" key="1">
    <citation type="submission" date="2024-03" db="EMBL/GenBank/DDBJ databases">
        <title>Novel species of the genus Variovorax.</title>
        <authorList>
            <person name="Liu Q."/>
            <person name="Xin Y.-H."/>
        </authorList>
    </citation>
    <scope>NUCLEOTIDE SEQUENCE [LARGE SCALE GENOMIC DNA]</scope>
    <source>
        <strain evidence="9 10">KACC 18899</strain>
    </source>
</reference>
<dbReference type="GO" id="GO:0003886">
    <property type="term" value="F:DNA (cytosine-5-)-methyltransferase activity"/>
    <property type="evidence" value="ECO:0007669"/>
    <property type="project" value="UniProtKB-EC"/>
</dbReference>
<evidence type="ECO:0000313" key="10">
    <source>
        <dbReference type="Proteomes" id="UP001365846"/>
    </source>
</evidence>
<evidence type="ECO:0000256" key="5">
    <source>
        <dbReference type="ARBA" id="ARBA00022747"/>
    </source>
</evidence>
<dbReference type="PROSITE" id="PS51679">
    <property type="entry name" value="SAM_MT_C5"/>
    <property type="match status" value="1"/>
</dbReference>
<evidence type="ECO:0000256" key="2">
    <source>
        <dbReference type="ARBA" id="ARBA00022603"/>
    </source>
</evidence>
<sequence length="520" mass="58486">MKSMTRPSPIPVIDLFAGPGGLGEGFSSATHSDGNKAFEVKVSIEKDETAHKTLALRALFRAFPDGKVPDCYYDYVKGKIRREQLFAHPSVKAEGEKALSEARCAELGITPHKTVDAWIREAIGRANEWVLIGGPPCQAYSLAGRSRLRPNNEEAFESDKRHFLYTEYLRIIKSFSPSVFIMENVKGMLNSKHGGSPIFDRILADLRNPGNGSTYLVRSLVVDGDEPKPLEYLIESERFGVPQCRHRVILFGVRSDMAKMTPPSLWGSGKFKLKAATKMVSVQAALSGLPSLRSRLSQRDDSHRAWRSVLKTAPESLSYWRAPIRPDIEAEMKVAWKEAEAHTSHGAHFHPAPVTLCDTMPTSLRKWLHDPKLGGVLQHETRQHMAPDLHRYMFAACFARLQGYSPKLGLFPPKLLPDHENMQAEDIPFVDRFRVQLADKPSSTVVSHICKDGHYFIHPDPAQCRSLTVREAARLQTFPDNYFFEGTRTQQYHQVGNAVPPLLARQIAEVVLDFMRAVRR</sequence>
<keyword evidence="10" id="KW-1185">Reference proteome</keyword>
<evidence type="ECO:0000313" key="9">
    <source>
        <dbReference type="EMBL" id="MEJ8811839.1"/>
    </source>
</evidence>
<dbReference type="SUPFAM" id="SSF53335">
    <property type="entry name" value="S-adenosyl-L-methionine-dependent methyltransferases"/>
    <property type="match status" value="1"/>
</dbReference>
<dbReference type="EMBL" id="JBBKZU010000004">
    <property type="protein sequence ID" value="MEJ8811839.1"/>
    <property type="molecule type" value="Genomic_DNA"/>
</dbReference>
<dbReference type="Gene3D" id="3.90.120.10">
    <property type="entry name" value="DNA Methylase, subunit A, domain 2"/>
    <property type="match status" value="1"/>
</dbReference>
<comment type="similarity">
    <text evidence="7 8">Belongs to the class I-like SAM-binding methyltransferase superfamily. C5-methyltransferase family.</text>
</comment>
<dbReference type="RefSeq" id="WP_340357103.1">
    <property type="nucleotide sequence ID" value="NZ_JBBKZU010000004.1"/>
</dbReference>
<dbReference type="Proteomes" id="UP001365846">
    <property type="component" value="Unassembled WGS sequence"/>
</dbReference>
<evidence type="ECO:0000256" key="8">
    <source>
        <dbReference type="RuleBase" id="RU000416"/>
    </source>
</evidence>
<dbReference type="InterPro" id="IPR001525">
    <property type="entry name" value="C5_MeTfrase"/>
</dbReference>
<keyword evidence="4 7" id="KW-0949">S-adenosyl-L-methionine</keyword>
<dbReference type="PANTHER" id="PTHR10629">
    <property type="entry name" value="CYTOSINE-SPECIFIC METHYLTRANSFERASE"/>
    <property type="match status" value="1"/>
</dbReference>
<dbReference type="PANTHER" id="PTHR10629:SF52">
    <property type="entry name" value="DNA (CYTOSINE-5)-METHYLTRANSFERASE 1"/>
    <property type="match status" value="1"/>
</dbReference>
<feature type="active site" evidence="7">
    <location>
        <position position="137"/>
    </location>
</feature>
<comment type="catalytic activity">
    <reaction evidence="6">
        <text>a 2'-deoxycytidine in DNA + S-adenosyl-L-methionine = a 5-methyl-2'-deoxycytidine in DNA + S-adenosyl-L-homocysteine + H(+)</text>
        <dbReference type="Rhea" id="RHEA:13681"/>
        <dbReference type="Rhea" id="RHEA-COMP:11369"/>
        <dbReference type="Rhea" id="RHEA-COMP:11370"/>
        <dbReference type="ChEBI" id="CHEBI:15378"/>
        <dbReference type="ChEBI" id="CHEBI:57856"/>
        <dbReference type="ChEBI" id="CHEBI:59789"/>
        <dbReference type="ChEBI" id="CHEBI:85452"/>
        <dbReference type="ChEBI" id="CHEBI:85454"/>
        <dbReference type="EC" id="2.1.1.37"/>
    </reaction>
</comment>
<dbReference type="InterPro" id="IPR029063">
    <property type="entry name" value="SAM-dependent_MTases_sf"/>
</dbReference>
<dbReference type="Gene3D" id="3.40.50.150">
    <property type="entry name" value="Vaccinia Virus protein VP39"/>
    <property type="match status" value="1"/>
</dbReference>
<dbReference type="InterPro" id="IPR050390">
    <property type="entry name" value="C5-Methyltransferase"/>
</dbReference>
<evidence type="ECO:0000256" key="4">
    <source>
        <dbReference type="ARBA" id="ARBA00022691"/>
    </source>
</evidence>
<dbReference type="EC" id="2.1.1.37" evidence="1"/>
<dbReference type="GO" id="GO:0032259">
    <property type="term" value="P:methylation"/>
    <property type="evidence" value="ECO:0007669"/>
    <property type="project" value="UniProtKB-KW"/>
</dbReference>
<evidence type="ECO:0000256" key="6">
    <source>
        <dbReference type="ARBA" id="ARBA00047422"/>
    </source>
</evidence>
<name>A0ABU8VDU9_9BURK</name>
<dbReference type="PRINTS" id="PR00105">
    <property type="entry name" value="C5METTRFRASE"/>
</dbReference>
<proteinExistence type="inferred from homology"/>
<evidence type="ECO:0000256" key="7">
    <source>
        <dbReference type="PROSITE-ProRule" id="PRU01016"/>
    </source>
</evidence>
<keyword evidence="5" id="KW-0680">Restriction system</keyword>